<dbReference type="InterPro" id="IPR041852">
    <property type="entry name" value="ARHGAP6_RhoGAP"/>
</dbReference>
<evidence type="ECO:0000256" key="1">
    <source>
        <dbReference type="ARBA" id="ARBA00022468"/>
    </source>
</evidence>
<feature type="compositionally biased region" description="Polar residues" evidence="2">
    <location>
        <begin position="701"/>
        <end position="723"/>
    </location>
</feature>
<dbReference type="PANTHER" id="PTHR12635">
    <property type="entry name" value="RHO-GTPASE-ACTIVATING PROTEIN 6 FAMILY MEMBER"/>
    <property type="match status" value="1"/>
</dbReference>
<dbReference type="AlphaFoldDB" id="A0AAW2A7N3"/>
<dbReference type="InterPro" id="IPR008936">
    <property type="entry name" value="Rho_GTPase_activation_prot"/>
</dbReference>
<feature type="compositionally biased region" description="Basic and acidic residues" evidence="2">
    <location>
        <begin position="206"/>
        <end position="221"/>
    </location>
</feature>
<keyword evidence="1" id="KW-0343">GTPase activation</keyword>
<protein>
    <recommendedName>
        <fullName evidence="3">Rho-GAP domain-containing protein</fullName>
    </recommendedName>
</protein>
<dbReference type="CDD" id="cd04376">
    <property type="entry name" value="RhoGAP_ARHGAP6"/>
    <property type="match status" value="1"/>
</dbReference>
<feature type="compositionally biased region" description="Low complexity" evidence="2">
    <location>
        <begin position="276"/>
        <end position="297"/>
    </location>
</feature>
<evidence type="ECO:0000313" key="4">
    <source>
        <dbReference type="EMBL" id="KAK9968903.1"/>
    </source>
</evidence>
<dbReference type="Pfam" id="PF00620">
    <property type="entry name" value="RhoGAP"/>
    <property type="match status" value="1"/>
</dbReference>
<dbReference type="FunFam" id="1.10.555.10:FF:000017">
    <property type="entry name" value="Rho GTPase activating protein 6"/>
    <property type="match status" value="1"/>
</dbReference>
<dbReference type="EMBL" id="JAWDJR010000009">
    <property type="protein sequence ID" value="KAK9968903.1"/>
    <property type="molecule type" value="Genomic_DNA"/>
</dbReference>
<feature type="region of interest" description="Disordered" evidence="2">
    <location>
        <begin position="196"/>
        <end position="318"/>
    </location>
</feature>
<dbReference type="InterPro" id="IPR037863">
    <property type="entry name" value="RHOGAP6/36"/>
</dbReference>
<dbReference type="PROSITE" id="PS50238">
    <property type="entry name" value="RHOGAP"/>
    <property type="match status" value="1"/>
</dbReference>
<feature type="compositionally biased region" description="Basic and acidic residues" evidence="2">
    <location>
        <begin position="235"/>
        <end position="245"/>
    </location>
</feature>
<dbReference type="SUPFAM" id="SSF48350">
    <property type="entry name" value="GTPase activation domain, GAP"/>
    <property type="match status" value="1"/>
</dbReference>
<evidence type="ECO:0000259" key="3">
    <source>
        <dbReference type="PROSITE" id="PS50238"/>
    </source>
</evidence>
<evidence type="ECO:0000313" key="5">
    <source>
        <dbReference type="Proteomes" id="UP001479290"/>
    </source>
</evidence>
<dbReference type="Proteomes" id="UP001479290">
    <property type="component" value="Unassembled WGS sequence"/>
</dbReference>
<dbReference type="SMART" id="SM00324">
    <property type="entry name" value="RhoGAP"/>
    <property type="match status" value="1"/>
</dbReference>
<reference evidence="4 5" key="1">
    <citation type="submission" date="2024-05" db="EMBL/GenBank/DDBJ databases">
        <title>A high-quality chromosomal-level genome assembly of Topmouth culter (Culter alburnus).</title>
        <authorList>
            <person name="Zhao H."/>
        </authorList>
    </citation>
    <scope>NUCLEOTIDE SEQUENCE [LARGE SCALE GENOMIC DNA]</scope>
    <source>
        <strain evidence="4">CATC2023</strain>
        <tissue evidence="4">Muscle</tissue>
    </source>
</reference>
<comment type="caution">
    <text evidence="4">The sequence shown here is derived from an EMBL/GenBank/DDBJ whole genome shotgun (WGS) entry which is preliminary data.</text>
</comment>
<feature type="domain" description="Rho-GAP" evidence="3">
    <location>
        <begin position="351"/>
        <end position="552"/>
    </location>
</feature>
<dbReference type="PANTHER" id="PTHR12635:SF7">
    <property type="entry name" value="RHO GTPASE ACTIVATING PROTEIN 6-RELATED"/>
    <property type="match status" value="1"/>
</dbReference>
<dbReference type="InterPro" id="IPR000198">
    <property type="entry name" value="RhoGAP_dom"/>
</dbReference>
<dbReference type="GO" id="GO:0005856">
    <property type="term" value="C:cytoskeleton"/>
    <property type="evidence" value="ECO:0007669"/>
    <property type="project" value="UniProtKB-ARBA"/>
</dbReference>
<dbReference type="GO" id="GO:0005096">
    <property type="term" value="F:GTPase activator activity"/>
    <property type="evidence" value="ECO:0007669"/>
    <property type="project" value="UniProtKB-KW"/>
</dbReference>
<feature type="region of interest" description="Disordered" evidence="2">
    <location>
        <begin position="701"/>
        <end position="734"/>
    </location>
</feature>
<name>A0AAW2A7N3_CULAL</name>
<feature type="compositionally biased region" description="Low complexity" evidence="2">
    <location>
        <begin position="76"/>
        <end position="86"/>
    </location>
</feature>
<evidence type="ECO:0000256" key="2">
    <source>
        <dbReference type="SAM" id="MobiDB-lite"/>
    </source>
</evidence>
<feature type="compositionally biased region" description="Polar residues" evidence="2">
    <location>
        <begin position="45"/>
        <end position="66"/>
    </location>
</feature>
<dbReference type="Gene3D" id="1.10.555.10">
    <property type="entry name" value="Rho GTPase activation protein"/>
    <property type="match status" value="1"/>
</dbReference>
<accession>A0AAW2A7N3</accession>
<organism evidence="4 5">
    <name type="scientific">Culter alburnus</name>
    <name type="common">Topmouth culter</name>
    <dbReference type="NCBI Taxonomy" id="194366"/>
    <lineage>
        <taxon>Eukaryota</taxon>
        <taxon>Metazoa</taxon>
        <taxon>Chordata</taxon>
        <taxon>Craniata</taxon>
        <taxon>Vertebrata</taxon>
        <taxon>Euteleostomi</taxon>
        <taxon>Actinopterygii</taxon>
        <taxon>Neopterygii</taxon>
        <taxon>Teleostei</taxon>
        <taxon>Ostariophysi</taxon>
        <taxon>Cypriniformes</taxon>
        <taxon>Xenocyprididae</taxon>
        <taxon>Xenocypridinae</taxon>
        <taxon>Culter</taxon>
    </lineage>
</organism>
<proteinExistence type="predicted"/>
<keyword evidence="5" id="KW-1185">Reference proteome</keyword>
<gene>
    <name evidence="4" type="ORF">ABG768_027125</name>
</gene>
<sequence>MSAQGLLNSVFSCSSSGSKTLAKRKLQQTRSLDSALMRNGATPGDANTVQRFSSSTAGFTNSQTASEDSRLKQRLSSSSLSTSSDASSISSAHFDYRSGKRNASRDLSLNLSGSSNIFSPRKWLQRKLPQSDAVSHNICKSEGDFTCKKTGGHNFHMQSVPIQSLSELERVRLQEVALVRLMKDFDLGCQITIPKDGQKRKKSLRRKLDSLSKEKRDKESDPQAFGVPLSQVIFNDRRQKQLQEEREQEEQEEQRSPADRVSSLLHLTGRRSTNKELSSSNSSLSSSSETPNDSTSPGTPETALRSRRRGGMSVDCITDLDDSHSRLLEALQLSMPVESPSEKKKMSDAKLSLNPIYRQVPRVLDSCCQHLQKYGLQTVGIFRVGSSKKRVRQLREAFDQGAEVVLDQRHSVHDVAALLKEFLRDMPDPLLTRELYSAFISCASLDKSDQHTAIQLLICLLPACNSDTLQCLLHFLSNVANHAEDSRDADGKEVIGNKMTSLNLATIFGPNLLHKQKSSEKEFSVQSSARMEDSAAIIAVVQHMIDTHQTLFMISAELQNEVLVSLLDTDSDVVDYLLRRKTPQCEDSKCSSGEISPYDNNSPVLSEWFHPVGQEHHGLSDVQDALAGNVTVNFCLSPSQANSGETLHDKARIWRTRHTLLSGLHDKLLTGSDGNLYKRASSDVFYDDDSDAKPVLETQESRTNVTRLQTPHAPVTSSQSQEATVKPSPSAKQDDRLQLRVTSCLAGQGAGSHIAVPSKTFSAEQHPDWPTEKWQIWQLLSSDSIDTLPETMV</sequence>
<dbReference type="GO" id="GO:0007165">
    <property type="term" value="P:signal transduction"/>
    <property type="evidence" value="ECO:0007669"/>
    <property type="project" value="InterPro"/>
</dbReference>
<feature type="region of interest" description="Disordered" evidence="2">
    <location>
        <begin position="37"/>
        <end position="86"/>
    </location>
</feature>
<dbReference type="GO" id="GO:1902533">
    <property type="term" value="P:positive regulation of intracellular signal transduction"/>
    <property type="evidence" value="ECO:0007669"/>
    <property type="project" value="UniProtKB-ARBA"/>
</dbReference>